<evidence type="ECO:0000256" key="15">
    <source>
        <dbReference type="SAM" id="MobiDB-lite"/>
    </source>
</evidence>
<evidence type="ECO:0000256" key="11">
    <source>
        <dbReference type="ARBA" id="ARBA00023015"/>
    </source>
</evidence>
<feature type="region of interest" description="Disordered" evidence="15">
    <location>
        <begin position="76"/>
        <end position="98"/>
    </location>
</feature>
<feature type="region of interest" description="Disordered" evidence="15">
    <location>
        <begin position="475"/>
        <end position="523"/>
    </location>
</feature>
<keyword evidence="13" id="KW-0539">Nucleus</keyword>
<dbReference type="InterPro" id="IPR003034">
    <property type="entry name" value="SAP_dom"/>
</dbReference>
<dbReference type="PROSITE" id="PS51044">
    <property type="entry name" value="ZF_SP_RING"/>
    <property type="match status" value="1"/>
</dbReference>
<evidence type="ECO:0000256" key="3">
    <source>
        <dbReference type="ARBA" id="ARBA00005383"/>
    </source>
</evidence>
<dbReference type="GO" id="GO:0016607">
    <property type="term" value="C:nuclear speck"/>
    <property type="evidence" value="ECO:0007669"/>
    <property type="project" value="UniProtKB-SubCell"/>
</dbReference>
<dbReference type="AlphaFoldDB" id="A0AAJ7TXM0"/>
<dbReference type="RefSeq" id="XP_032824492.1">
    <property type="nucleotide sequence ID" value="XM_032968601.1"/>
</dbReference>
<dbReference type="InterPro" id="IPR038654">
    <property type="entry name" value="PINIT_sf"/>
</dbReference>
<evidence type="ECO:0000259" key="16">
    <source>
        <dbReference type="PROSITE" id="PS50800"/>
    </source>
</evidence>
<dbReference type="GO" id="GO:0000785">
    <property type="term" value="C:chromatin"/>
    <property type="evidence" value="ECO:0007669"/>
    <property type="project" value="TreeGrafter"/>
</dbReference>
<keyword evidence="12" id="KW-0804">Transcription</keyword>
<dbReference type="PANTHER" id="PTHR10782">
    <property type="entry name" value="ZINC FINGER MIZ DOMAIN-CONTAINING PROTEIN"/>
    <property type="match status" value="1"/>
</dbReference>
<evidence type="ECO:0000256" key="1">
    <source>
        <dbReference type="ARBA" id="ARBA00004324"/>
    </source>
</evidence>
<dbReference type="FunFam" id="2.60.120.780:FF:000001">
    <property type="entry name" value="E3 SUMO-protein ligase PIAS2 isoform X1"/>
    <property type="match status" value="1"/>
</dbReference>
<dbReference type="PROSITE" id="PS50800">
    <property type="entry name" value="SAP"/>
    <property type="match status" value="1"/>
</dbReference>
<dbReference type="InterPro" id="IPR013083">
    <property type="entry name" value="Znf_RING/FYVE/PHD"/>
</dbReference>
<keyword evidence="19" id="KW-1185">Reference proteome</keyword>
<dbReference type="InterPro" id="IPR004181">
    <property type="entry name" value="Znf_MIZ"/>
</dbReference>
<evidence type="ECO:0000256" key="14">
    <source>
        <dbReference type="PROSITE-ProRule" id="PRU00452"/>
    </source>
</evidence>
<keyword evidence="4" id="KW-1017">Isopeptide bond</keyword>
<dbReference type="KEGG" id="pmrn:116950660"/>
<evidence type="ECO:0000256" key="10">
    <source>
        <dbReference type="ARBA" id="ARBA00022843"/>
    </source>
</evidence>
<evidence type="ECO:0000256" key="2">
    <source>
        <dbReference type="ARBA" id="ARBA00004718"/>
    </source>
</evidence>
<evidence type="ECO:0000259" key="18">
    <source>
        <dbReference type="PROSITE" id="PS51466"/>
    </source>
</evidence>
<dbReference type="Pfam" id="PF02891">
    <property type="entry name" value="zf-MIZ"/>
    <property type="match status" value="1"/>
</dbReference>
<dbReference type="FunFam" id="3.30.40.10:FF:000003">
    <property type="entry name" value="E3 SUMO-protein ligase PIAS2 isoform X1"/>
    <property type="match status" value="1"/>
</dbReference>
<keyword evidence="8" id="KW-0833">Ubl conjugation pathway</keyword>
<reference evidence="20" key="1">
    <citation type="submission" date="2025-08" db="UniProtKB">
        <authorList>
            <consortium name="RefSeq"/>
        </authorList>
    </citation>
    <scope>IDENTIFICATION</scope>
    <source>
        <tissue evidence="20">Sperm</tissue>
    </source>
</reference>
<evidence type="ECO:0000256" key="12">
    <source>
        <dbReference type="ARBA" id="ARBA00023163"/>
    </source>
</evidence>
<name>A0AAJ7TXM0_PETMA</name>
<evidence type="ECO:0000256" key="6">
    <source>
        <dbReference type="ARBA" id="ARBA00022723"/>
    </source>
</evidence>
<dbReference type="Gene3D" id="2.60.120.780">
    <property type="entry name" value="PINIT domain"/>
    <property type="match status" value="1"/>
</dbReference>
<feature type="domain" description="SP-RING-type" evidence="17">
    <location>
        <begin position="338"/>
        <end position="419"/>
    </location>
</feature>
<protein>
    <submittedName>
        <fullName evidence="20">E3 SUMO-protein ligase PIAS2-like isoform X1</fullName>
    </submittedName>
</protein>
<dbReference type="Gene3D" id="3.30.40.10">
    <property type="entry name" value="Zinc/RING finger domain, C3HC4 (zinc finger)"/>
    <property type="match status" value="1"/>
</dbReference>
<dbReference type="GO" id="GO:0016925">
    <property type="term" value="P:protein sumoylation"/>
    <property type="evidence" value="ECO:0007669"/>
    <property type="project" value="TreeGrafter"/>
</dbReference>
<dbReference type="GO" id="GO:0003712">
    <property type="term" value="F:transcription coregulator activity"/>
    <property type="evidence" value="ECO:0007669"/>
    <property type="project" value="TreeGrafter"/>
</dbReference>
<evidence type="ECO:0000256" key="7">
    <source>
        <dbReference type="ARBA" id="ARBA00022771"/>
    </source>
</evidence>
<evidence type="ECO:0000256" key="4">
    <source>
        <dbReference type="ARBA" id="ARBA00022499"/>
    </source>
</evidence>
<evidence type="ECO:0000259" key="17">
    <source>
        <dbReference type="PROSITE" id="PS51044"/>
    </source>
</evidence>
<dbReference type="PANTHER" id="PTHR10782:SF94">
    <property type="entry name" value="SUPPRESSOR OF VARIEGATION 2-10, ISOFORM I"/>
    <property type="match status" value="1"/>
</dbReference>
<dbReference type="GO" id="GO:0061665">
    <property type="term" value="F:SUMO ligase activity"/>
    <property type="evidence" value="ECO:0007669"/>
    <property type="project" value="TreeGrafter"/>
</dbReference>
<dbReference type="Gene3D" id="1.10.720.30">
    <property type="entry name" value="SAP domain"/>
    <property type="match status" value="1"/>
</dbReference>
<keyword evidence="5" id="KW-0808">Transferase</keyword>
<feature type="region of interest" description="Disordered" evidence="15">
    <location>
        <begin position="432"/>
        <end position="459"/>
    </location>
</feature>
<dbReference type="SUPFAM" id="SSF68906">
    <property type="entry name" value="SAP domain"/>
    <property type="match status" value="1"/>
</dbReference>
<dbReference type="GeneID" id="116950660"/>
<comment type="similarity">
    <text evidence="3">Belongs to the PIAS family.</text>
</comment>
<feature type="compositionally biased region" description="Acidic residues" evidence="15">
    <location>
        <begin position="494"/>
        <end position="511"/>
    </location>
</feature>
<dbReference type="GO" id="GO:0006357">
    <property type="term" value="P:regulation of transcription by RNA polymerase II"/>
    <property type="evidence" value="ECO:0007669"/>
    <property type="project" value="TreeGrafter"/>
</dbReference>
<evidence type="ECO:0000313" key="19">
    <source>
        <dbReference type="Proteomes" id="UP001318040"/>
    </source>
</evidence>
<keyword evidence="11" id="KW-0805">Transcription regulation</keyword>
<dbReference type="Proteomes" id="UP001318040">
    <property type="component" value="Chromosome 40"/>
</dbReference>
<keyword evidence="7 14" id="KW-0863">Zinc-finger</keyword>
<comment type="pathway">
    <text evidence="2">Protein modification; protein sumoylation.</text>
</comment>
<dbReference type="SMART" id="SM00513">
    <property type="entry name" value="SAP"/>
    <property type="match status" value="1"/>
</dbReference>
<accession>A0AAJ7TXM0</accession>
<evidence type="ECO:0000256" key="9">
    <source>
        <dbReference type="ARBA" id="ARBA00022833"/>
    </source>
</evidence>
<sequence>MADTAELKHMVMSFRVSELQVLLGYIGRSRTGRKHELMTTALQVLKSGCSAAVQIKIRELYQVIIRKQRRYPGKAMSPSEFATVVDSSPPPRPQTLSSPTALLYHHSASSSQAPAAKIPPAASGPIPLLSVRAKQDADMSHRSPPRLPAPPDVRLTKLPFYDVLDEIMKPTGLVATSTQRMQEAYFVFPLTPQQVSQISSSRELLPGSRYDYSVQLQLRFCLSETSCPQEDHFPLNVCVKVNGKPCPLPGCLPPQKNGVEPKRSSRAVNMTSLVRLTPSVPNHITVSWSTDFGRSYSLAVHLVKQLSSAVLLNRLKAKGIRNSDHSRALIKEKLTADPDSEIATTSLRVSLLCPLGKMRLSLPCRALTCTHLQCFDAALYLQMNEKKPTWVCPVCDKKAPYDGLIIDGLFVEILNSCTDADEIQFRQDGLWSPMKPKKESKERTVATMHRSNADSMSGYGSSGYSALAASASQPSRAGSKRAEVIDLTVGSSDDSSDASERDDDDDDDDDSSPSPPPPPPTKKFCTSAIMELPGKGVLNLHRSSVSPMVSSYLPTSLADFTSYSMSTMPPDMPTLDLYSILQTDSQFGSGVYLDNPSSNAAALTTSTMTSTTSSRLQEPHPPSTAATVAARAYPDVISLD</sequence>
<feature type="domain" description="PINIT" evidence="18">
    <location>
        <begin position="140"/>
        <end position="306"/>
    </location>
</feature>
<dbReference type="PROSITE" id="PS51466">
    <property type="entry name" value="PINIT"/>
    <property type="match status" value="1"/>
</dbReference>
<dbReference type="InterPro" id="IPR023321">
    <property type="entry name" value="PINIT"/>
</dbReference>
<evidence type="ECO:0000256" key="5">
    <source>
        <dbReference type="ARBA" id="ARBA00022679"/>
    </source>
</evidence>
<feature type="domain" description="SAP" evidence="16">
    <location>
        <begin position="11"/>
        <end position="45"/>
    </location>
</feature>
<evidence type="ECO:0000256" key="13">
    <source>
        <dbReference type="ARBA" id="ARBA00023242"/>
    </source>
</evidence>
<keyword evidence="9" id="KW-0862">Zinc</keyword>
<organism evidence="19 20">
    <name type="scientific">Petromyzon marinus</name>
    <name type="common">Sea lamprey</name>
    <dbReference type="NCBI Taxonomy" id="7757"/>
    <lineage>
        <taxon>Eukaryota</taxon>
        <taxon>Metazoa</taxon>
        <taxon>Chordata</taxon>
        <taxon>Craniata</taxon>
        <taxon>Vertebrata</taxon>
        <taxon>Cyclostomata</taxon>
        <taxon>Hyperoartia</taxon>
        <taxon>Petromyzontiformes</taxon>
        <taxon>Petromyzontidae</taxon>
        <taxon>Petromyzon</taxon>
    </lineage>
</organism>
<comment type="subcellular location">
    <subcellularLocation>
        <location evidence="1">Nucleus speckle</location>
    </subcellularLocation>
</comment>
<gene>
    <name evidence="20" type="primary">LOC116950660</name>
</gene>
<dbReference type="InterPro" id="IPR036361">
    <property type="entry name" value="SAP_dom_sf"/>
</dbReference>
<evidence type="ECO:0000313" key="20">
    <source>
        <dbReference type="RefSeq" id="XP_032824492.1"/>
    </source>
</evidence>
<keyword evidence="10" id="KW-0832">Ubl conjugation</keyword>
<keyword evidence="6" id="KW-0479">Metal-binding</keyword>
<dbReference type="GO" id="GO:0008270">
    <property type="term" value="F:zinc ion binding"/>
    <property type="evidence" value="ECO:0007669"/>
    <property type="project" value="UniProtKB-KW"/>
</dbReference>
<dbReference type="Pfam" id="PF14324">
    <property type="entry name" value="PINIT"/>
    <property type="match status" value="1"/>
</dbReference>
<dbReference type="FunFam" id="1.10.720.30:FF:000001">
    <property type="entry name" value="E3 SUMO-protein ligase PIAS2 isoform 1"/>
    <property type="match status" value="1"/>
</dbReference>
<evidence type="ECO:0000256" key="8">
    <source>
        <dbReference type="ARBA" id="ARBA00022786"/>
    </source>
</evidence>
<proteinExistence type="inferred from homology"/>